<keyword evidence="2" id="KW-1185">Reference proteome</keyword>
<reference evidence="1 2" key="1">
    <citation type="submission" date="2018-10" db="EMBL/GenBank/DDBJ databases">
        <title>Phylogenomics of Brevibacillus.</title>
        <authorList>
            <person name="Dunlap C."/>
        </authorList>
    </citation>
    <scope>NUCLEOTIDE SEQUENCE [LARGE SCALE GENOMIC DNA]</scope>
    <source>
        <strain evidence="1 2">JCM 12215</strain>
    </source>
</reference>
<dbReference type="Proteomes" id="UP000282028">
    <property type="component" value="Unassembled WGS sequence"/>
</dbReference>
<gene>
    <name evidence="1" type="ORF">EDM52_23995</name>
</gene>
<sequence length="70" mass="7858">MATERKPVCFNIDDPLERELWEVAKGLNFSGWVKLQLRPLVQAKTDQRIKKGVGVPVPIRKVVSSDGNQA</sequence>
<evidence type="ECO:0000313" key="1">
    <source>
        <dbReference type="EMBL" id="RNB64581.1"/>
    </source>
</evidence>
<organism evidence="1 2">
    <name type="scientific">Brevibacillus invocatus</name>
    <dbReference type="NCBI Taxonomy" id="173959"/>
    <lineage>
        <taxon>Bacteria</taxon>
        <taxon>Bacillati</taxon>
        <taxon>Bacillota</taxon>
        <taxon>Bacilli</taxon>
        <taxon>Bacillales</taxon>
        <taxon>Paenibacillaceae</taxon>
        <taxon>Brevibacillus</taxon>
    </lineage>
</organism>
<dbReference type="OrthoDB" id="2472160at2"/>
<dbReference type="AlphaFoldDB" id="A0A3M8BMF5"/>
<dbReference type="RefSeq" id="WP_122911414.1">
    <property type="nucleotide sequence ID" value="NZ_CBCSBE010000048.1"/>
</dbReference>
<comment type="caution">
    <text evidence="1">The sequence shown here is derived from an EMBL/GenBank/DDBJ whole genome shotgun (WGS) entry which is preliminary data.</text>
</comment>
<protein>
    <submittedName>
        <fullName evidence="1">Uncharacterized protein</fullName>
    </submittedName>
</protein>
<name>A0A3M8BMF5_9BACL</name>
<accession>A0A3M8BMF5</accession>
<proteinExistence type="predicted"/>
<evidence type="ECO:0000313" key="2">
    <source>
        <dbReference type="Proteomes" id="UP000282028"/>
    </source>
</evidence>
<dbReference type="EMBL" id="RHHR01000081">
    <property type="protein sequence ID" value="RNB64581.1"/>
    <property type="molecule type" value="Genomic_DNA"/>
</dbReference>